<accession>A0A815KF70</accession>
<reference evidence="16" key="1">
    <citation type="submission" date="2021-02" db="EMBL/GenBank/DDBJ databases">
        <authorList>
            <person name="Nowell W R."/>
        </authorList>
    </citation>
    <scope>NUCLEOTIDE SEQUENCE</scope>
</reference>
<keyword evidence="7" id="KW-0851">Voltage-gated channel</keyword>
<keyword evidence="9" id="KW-0406">Ion transport</keyword>
<evidence type="ECO:0000313" key="16">
    <source>
        <dbReference type="EMBL" id="CAF1395140.1"/>
    </source>
</evidence>
<dbReference type="PANTHER" id="PTHR45628">
    <property type="entry name" value="VOLTAGE-DEPENDENT CALCIUM CHANNEL TYPE A SUBUNIT ALPHA-1"/>
    <property type="match status" value="1"/>
</dbReference>
<dbReference type="Proteomes" id="UP000681722">
    <property type="component" value="Unassembled WGS sequence"/>
</dbReference>
<evidence type="ECO:0000256" key="12">
    <source>
        <dbReference type="SAM" id="MobiDB-lite"/>
    </source>
</evidence>
<evidence type="ECO:0000256" key="6">
    <source>
        <dbReference type="ARBA" id="ARBA00022837"/>
    </source>
</evidence>
<evidence type="ECO:0000259" key="14">
    <source>
        <dbReference type="Pfam" id="PF00520"/>
    </source>
</evidence>
<gene>
    <name evidence="16" type="ORF">GPM918_LOCUS32993</name>
    <name evidence="15" type="ORF">OVA965_LOCUS22869</name>
    <name evidence="18" type="ORF">SRO942_LOCUS33665</name>
    <name evidence="17" type="ORF">TMI583_LOCUS23577</name>
</gene>
<evidence type="ECO:0000256" key="4">
    <source>
        <dbReference type="ARBA" id="ARBA00022673"/>
    </source>
</evidence>
<evidence type="ECO:0000256" key="2">
    <source>
        <dbReference type="ARBA" id="ARBA00022448"/>
    </source>
</evidence>
<dbReference type="Gene3D" id="1.10.287.70">
    <property type="match status" value="1"/>
</dbReference>
<dbReference type="AlphaFoldDB" id="A0A815KF70"/>
<dbReference type="EMBL" id="CAJNOK010013058">
    <property type="protein sequence ID" value="CAF1177073.1"/>
    <property type="molecule type" value="Genomic_DNA"/>
</dbReference>
<dbReference type="InterPro" id="IPR050599">
    <property type="entry name" value="VDCC_alpha-1_subunit"/>
</dbReference>
<dbReference type="OrthoDB" id="431720at2759"/>
<comment type="subcellular location">
    <subcellularLocation>
        <location evidence="1">Membrane</location>
        <topology evidence="1">Multi-pass membrane protein</topology>
    </subcellularLocation>
</comment>
<dbReference type="EMBL" id="CAJOBC010082623">
    <property type="protein sequence ID" value="CAF4289340.1"/>
    <property type="molecule type" value="Genomic_DNA"/>
</dbReference>
<dbReference type="EMBL" id="CAJNOQ010017210">
    <property type="protein sequence ID" value="CAF1395140.1"/>
    <property type="molecule type" value="Genomic_DNA"/>
</dbReference>
<dbReference type="Proteomes" id="UP000682733">
    <property type="component" value="Unassembled WGS sequence"/>
</dbReference>
<dbReference type="Proteomes" id="UP000677228">
    <property type="component" value="Unassembled WGS sequence"/>
</dbReference>
<dbReference type="Pfam" id="PF00520">
    <property type="entry name" value="Ion_trans"/>
    <property type="match status" value="1"/>
</dbReference>
<keyword evidence="4" id="KW-0107">Calcium channel</keyword>
<sequence>MKQMYDIYNETLPPVLPLSNKTIRFKDVNRRAERKQQDRRTSKDTLRHAESRRRKERQMSPKHSQRNLFCFTLNNKLRKMCIQLVKSKVLNVIFDTYNDQEFELQALRTFRVIQLLKLVRGVPSLQLVLNSILRAMLPLLHISLVILLVIIIYAIIGIELFRGKLHATCYNNGTGKYSQSVAVKTACVLIFSRLKDTLPPVEDEEKRQNCGIDKGNQCPDGEECKVVKWPGPWYGYINFDNIGLSMLTVFQCITTEGWTSIMYRINDTVGDTWTWIYFVSLIIAGSFFVMNLALTVLNSFISPISEYSKESERAKHRGDLKKLREIQMIENAYKNYMTWIRQAEVSENHVQQQNEAVVNG</sequence>
<evidence type="ECO:0000313" key="18">
    <source>
        <dbReference type="EMBL" id="CAF4289340.1"/>
    </source>
</evidence>
<evidence type="ECO:0000256" key="7">
    <source>
        <dbReference type="ARBA" id="ARBA00022882"/>
    </source>
</evidence>
<feature type="domain" description="Ion transport" evidence="14">
    <location>
        <begin position="99"/>
        <end position="305"/>
    </location>
</feature>
<evidence type="ECO:0000256" key="9">
    <source>
        <dbReference type="ARBA" id="ARBA00023065"/>
    </source>
</evidence>
<dbReference type="Proteomes" id="UP000663829">
    <property type="component" value="Unassembled WGS sequence"/>
</dbReference>
<dbReference type="GO" id="GO:0098703">
    <property type="term" value="P:calcium ion import across plasma membrane"/>
    <property type="evidence" value="ECO:0007669"/>
    <property type="project" value="TreeGrafter"/>
</dbReference>
<name>A0A815KF70_9BILA</name>
<keyword evidence="19" id="KW-1185">Reference proteome</keyword>
<keyword evidence="6" id="KW-0106">Calcium</keyword>
<keyword evidence="11" id="KW-0407">Ion channel</keyword>
<evidence type="ECO:0000256" key="13">
    <source>
        <dbReference type="SAM" id="Phobius"/>
    </source>
</evidence>
<dbReference type="GO" id="GO:0008331">
    <property type="term" value="F:high voltage-gated calcium channel activity"/>
    <property type="evidence" value="ECO:0007669"/>
    <property type="project" value="TreeGrafter"/>
</dbReference>
<evidence type="ECO:0000256" key="10">
    <source>
        <dbReference type="ARBA" id="ARBA00023136"/>
    </source>
</evidence>
<evidence type="ECO:0000313" key="19">
    <source>
        <dbReference type="Proteomes" id="UP000663829"/>
    </source>
</evidence>
<feature type="compositionally biased region" description="Basic and acidic residues" evidence="12">
    <location>
        <begin position="27"/>
        <end position="49"/>
    </location>
</feature>
<protein>
    <recommendedName>
        <fullName evidence="14">Ion transport domain-containing protein</fullName>
    </recommendedName>
</protein>
<comment type="caution">
    <text evidence="16">The sequence shown here is derived from an EMBL/GenBank/DDBJ whole genome shotgun (WGS) entry which is preliminary data.</text>
</comment>
<keyword evidence="2" id="KW-0813">Transport</keyword>
<keyword evidence="10 13" id="KW-0472">Membrane</keyword>
<evidence type="ECO:0000256" key="3">
    <source>
        <dbReference type="ARBA" id="ARBA00022568"/>
    </source>
</evidence>
<evidence type="ECO:0000256" key="8">
    <source>
        <dbReference type="ARBA" id="ARBA00022989"/>
    </source>
</evidence>
<keyword evidence="5 13" id="KW-0812">Transmembrane</keyword>
<dbReference type="PANTHER" id="PTHR45628:SF1">
    <property type="entry name" value="VOLTAGE-DEPENDENT CALCIUM CHANNEL TYPE D SUBUNIT ALPHA-1"/>
    <property type="match status" value="1"/>
</dbReference>
<keyword evidence="8 13" id="KW-1133">Transmembrane helix</keyword>
<evidence type="ECO:0000256" key="5">
    <source>
        <dbReference type="ARBA" id="ARBA00022692"/>
    </source>
</evidence>
<keyword evidence="3" id="KW-0109">Calcium transport</keyword>
<dbReference type="EMBL" id="CAJOBA010034578">
    <property type="protein sequence ID" value="CAF3988185.1"/>
    <property type="molecule type" value="Genomic_DNA"/>
</dbReference>
<feature type="region of interest" description="Disordered" evidence="12">
    <location>
        <begin position="27"/>
        <end position="62"/>
    </location>
</feature>
<evidence type="ECO:0000256" key="11">
    <source>
        <dbReference type="ARBA" id="ARBA00023303"/>
    </source>
</evidence>
<dbReference type="FunFam" id="1.10.287.70:FF:000007">
    <property type="entry name" value="Voltage-dependent L-type calcium channel subunit alpha"/>
    <property type="match status" value="1"/>
</dbReference>
<dbReference type="Gene3D" id="6.10.250.2500">
    <property type="match status" value="1"/>
</dbReference>
<evidence type="ECO:0000313" key="17">
    <source>
        <dbReference type="EMBL" id="CAF3988185.1"/>
    </source>
</evidence>
<evidence type="ECO:0000313" key="15">
    <source>
        <dbReference type="EMBL" id="CAF1177073.1"/>
    </source>
</evidence>
<dbReference type="SUPFAM" id="SSF81324">
    <property type="entry name" value="Voltage-gated potassium channels"/>
    <property type="match status" value="1"/>
</dbReference>
<dbReference type="InterPro" id="IPR005821">
    <property type="entry name" value="Ion_trans_dom"/>
</dbReference>
<feature type="transmembrane region" description="Helical" evidence="13">
    <location>
        <begin position="135"/>
        <end position="156"/>
    </location>
</feature>
<evidence type="ECO:0000256" key="1">
    <source>
        <dbReference type="ARBA" id="ARBA00004141"/>
    </source>
</evidence>
<feature type="transmembrane region" description="Helical" evidence="13">
    <location>
        <begin position="275"/>
        <end position="301"/>
    </location>
</feature>
<organism evidence="16 19">
    <name type="scientific">Didymodactylos carnosus</name>
    <dbReference type="NCBI Taxonomy" id="1234261"/>
    <lineage>
        <taxon>Eukaryota</taxon>
        <taxon>Metazoa</taxon>
        <taxon>Spiralia</taxon>
        <taxon>Gnathifera</taxon>
        <taxon>Rotifera</taxon>
        <taxon>Eurotatoria</taxon>
        <taxon>Bdelloidea</taxon>
        <taxon>Philodinida</taxon>
        <taxon>Philodinidae</taxon>
        <taxon>Didymodactylos</taxon>
    </lineage>
</organism>
<proteinExistence type="predicted"/>
<dbReference type="GO" id="GO:0005891">
    <property type="term" value="C:voltage-gated calcium channel complex"/>
    <property type="evidence" value="ECO:0007669"/>
    <property type="project" value="TreeGrafter"/>
</dbReference>